<comment type="caution">
    <text evidence="1">The sequence shown here is derived from an EMBL/GenBank/DDBJ whole genome shotgun (WGS) entry which is preliminary data.</text>
</comment>
<organism evidence="1 2">
    <name type="scientific">Irpex rosettiformis</name>
    <dbReference type="NCBI Taxonomy" id="378272"/>
    <lineage>
        <taxon>Eukaryota</taxon>
        <taxon>Fungi</taxon>
        <taxon>Dikarya</taxon>
        <taxon>Basidiomycota</taxon>
        <taxon>Agaricomycotina</taxon>
        <taxon>Agaricomycetes</taxon>
        <taxon>Polyporales</taxon>
        <taxon>Irpicaceae</taxon>
        <taxon>Irpex</taxon>
    </lineage>
</organism>
<dbReference type="EMBL" id="MU274900">
    <property type="protein sequence ID" value="KAI0094122.1"/>
    <property type="molecule type" value="Genomic_DNA"/>
</dbReference>
<keyword evidence="2" id="KW-1185">Reference proteome</keyword>
<evidence type="ECO:0000313" key="2">
    <source>
        <dbReference type="Proteomes" id="UP001055072"/>
    </source>
</evidence>
<accession>A0ACB8UID5</accession>
<evidence type="ECO:0000313" key="1">
    <source>
        <dbReference type="EMBL" id="KAI0094122.1"/>
    </source>
</evidence>
<gene>
    <name evidence="1" type="ORF">BDY19DRAFT_2429</name>
</gene>
<proteinExistence type="predicted"/>
<dbReference type="Proteomes" id="UP001055072">
    <property type="component" value="Unassembled WGS sequence"/>
</dbReference>
<protein>
    <submittedName>
        <fullName evidence="1">Uncharacterized protein</fullName>
    </submittedName>
</protein>
<sequence>MTTPKCRRTLASPSTHISNYSLLAVPPISTQSRPTTLYNRASVAMSVSEGLTGVVGLGFNYECTLNIALIVRCCNVRGLRLQTPTSSLLPIPIHKSSRQSQLHQLTHQHTHFIDHALVITYLTFVKTSTHLQNPHCQSTTQTYARTIAIGCKMVSHTLFVSISPSRSPLTPQKAKEKDTHNCQPHKT</sequence>
<name>A0ACB8UID5_9APHY</name>
<reference evidence="1" key="1">
    <citation type="journal article" date="2021" name="Environ. Microbiol.">
        <title>Gene family expansions and transcriptome signatures uncover fungal adaptations to wood decay.</title>
        <authorList>
            <person name="Hage H."/>
            <person name="Miyauchi S."/>
            <person name="Viragh M."/>
            <person name="Drula E."/>
            <person name="Min B."/>
            <person name="Chaduli D."/>
            <person name="Navarro D."/>
            <person name="Favel A."/>
            <person name="Norest M."/>
            <person name="Lesage-Meessen L."/>
            <person name="Balint B."/>
            <person name="Merenyi Z."/>
            <person name="de Eugenio L."/>
            <person name="Morin E."/>
            <person name="Martinez A.T."/>
            <person name="Baldrian P."/>
            <person name="Stursova M."/>
            <person name="Martinez M.J."/>
            <person name="Novotny C."/>
            <person name="Magnuson J.K."/>
            <person name="Spatafora J.W."/>
            <person name="Maurice S."/>
            <person name="Pangilinan J."/>
            <person name="Andreopoulos W."/>
            <person name="LaButti K."/>
            <person name="Hundley H."/>
            <person name="Na H."/>
            <person name="Kuo A."/>
            <person name="Barry K."/>
            <person name="Lipzen A."/>
            <person name="Henrissat B."/>
            <person name="Riley R."/>
            <person name="Ahrendt S."/>
            <person name="Nagy L.G."/>
            <person name="Grigoriev I.V."/>
            <person name="Martin F."/>
            <person name="Rosso M.N."/>
        </authorList>
    </citation>
    <scope>NUCLEOTIDE SEQUENCE</scope>
    <source>
        <strain evidence="1">CBS 384.51</strain>
    </source>
</reference>